<dbReference type="Gene3D" id="3.40.50.1700">
    <property type="entry name" value="Glycoside hydrolase family 3 C-terminal domain"/>
    <property type="match status" value="1"/>
</dbReference>
<evidence type="ECO:0000313" key="8">
    <source>
        <dbReference type="EMBL" id="WOJ97701.1"/>
    </source>
</evidence>
<protein>
    <recommendedName>
        <fullName evidence="3">beta-glucosidase</fullName>
        <ecNumber evidence="3">3.2.1.21</ecNumber>
    </recommendedName>
</protein>
<comment type="catalytic activity">
    <reaction evidence="1">
        <text>Hydrolysis of terminal, non-reducing beta-D-glucosyl residues with release of beta-D-glucose.</text>
        <dbReference type="EC" id="3.2.1.21"/>
    </reaction>
</comment>
<name>A0ABZ0IF47_9GAMM</name>
<evidence type="ECO:0000256" key="4">
    <source>
        <dbReference type="ARBA" id="ARBA00022729"/>
    </source>
</evidence>
<dbReference type="InterPro" id="IPR013783">
    <property type="entry name" value="Ig-like_fold"/>
</dbReference>
<proteinExistence type="inferred from homology"/>
<dbReference type="SMART" id="SM01217">
    <property type="entry name" value="Fn3_like"/>
    <property type="match status" value="1"/>
</dbReference>
<evidence type="ECO:0000256" key="3">
    <source>
        <dbReference type="ARBA" id="ARBA00012744"/>
    </source>
</evidence>
<dbReference type="PANTHER" id="PTHR30620">
    <property type="entry name" value="PERIPLASMIC BETA-GLUCOSIDASE-RELATED"/>
    <property type="match status" value="1"/>
</dbReference>
<evidence type="ECO:0000256" key="5">
    <source>
        <dbReference type="ARBA" id="ARBA00022801"/>
    </source>
</evidence>
<dbReference type="Gene3D" id="3.20.20.300">
    <property type="entry name" value="Glycoside hydrolase, family 3, N-terminal domain"/>
    <property type="match status" value="1"/>
</dbReference>
<dbReference type="InterPro" id="IPR001764">
    <property type="entry name" value="Glyco_hydro_3_N"/>
</dbReference>
<evidence type="ECO:0000256" key="1">
    <source>
        <dbReference type="ARBA" id="ARBA00000448"/>
    </source>
</evidence>
<dbReference type="Pfam" id="PF01915">
    <property type="entry name" value="Glyco_hydro_3_C"/>
    <property type="match status" value="1"/>
</dbReference>
<accession>A0ABZ0IF47</accession>
<dbReference type="InterPro" id="IPR036881">
    <property type="entry name" value="Glyco_hydro_3_C_sf"/>
</dbReference>
<dbReference type="EC" id="3.2.1.21" evidence="3"/>
<feature type="domain" description="Fibronectin type III-like" evidence="7">
    <location>
        <begin position="662"/>
        <end position="731"/>
    </location>
</feature>
<dbReference type="NCBIfam" id="NF011678">
    <property type="entry name" value="PRK15098.1"/>
    <property type="match status" value="1"/>
</dbReference>
<dbReference type="InterPro" id="IPR017853">
    <property type="entry name" value="GH"/>
</dbReference>
<dbReference type="Gene3D" id="2.60.40.10">
    <property type="entry name" value="Immunoglobulins"/>
    <property type="match status" value="1"/>
</dbReference>
<dbReference type="PRINTS" id="PR00133">
    <property type="entry name" value="GLHYDRLASE3"/>
</dbReference>
<evidence type="ECO:0000256" key="6">
    <source>
        <dbReference type="ARBA" id="ARBA00023295"/>
    </source>
</evidence>
<dbReference type="Proteomes" id="UP001626549">
    <property type="component" value="Chromosome"/>
</dbReference>
<evidence type="ECO:0000259" key="7">
    <source>
        <dbReference type="SMART" id="SM01217"/>
    </source>
</evidence>
<sequence>MRGESSPELVVNNDRQNGIGHGRVRDLLNSMGLDEKIGQMSQLQAGGGWIPDELAESIRQGRVGSVLNEPDVETVNELQRIAVEESRLGIPLLVGRDVIHGYKTIFPIPLGQAASWNPAIVEAGARISAEEAVRAGINWTFAPMIDITRDPRWGRIAESLGEDPYLCGELGSAMVRGFQGETLTAPDSIAACAKHFAGYGAAEGGRDYNTANIPENELRNVHLRPFKAAADAGVATFMSAFCDLNGVPATGNQWLMDQVLRQEWRYQGMVVSDWESIVEMSVHGFTHDDEQAAYEAAMAGIDMEMASSSYRDHLENMVDQGKISLEQIDRMVERILRLKFELGLFEQPYTDPSQHPELLNKANLKAAKQAAMQSCVLLKNADQTLPLLPSKLDAIALLGPLADDGFEQMGTWVFDGEASHSVTCLQAITELIGRTTEINYVKSLATTRAPSEDSFAEAIEAVTKSDAAVVIVGEEAFMSGEAHSRASIDLPGHQTALIEAAASAGKPVVVVIMAGRPLTIEPILEHADAVLYAWHPGTMGGPAIADLLFGLESPSGKLPVTFPRVVGQVPIHYAQKNTGRPATDETCIDIDEVPPRAPQTSLGMTSFHLDAGFKPLFPFGFGLSYGRFQYVKITTSHHSIALGQSLDVSADIVNMGSYVGEEVVQLYVRDLVGNVTRPVKELKGFKRIRLKPGERQRISFHLHTDDLAFYNRDMQLITETGQFHVWIGGSSDAPLWAEFEVHA</sequence>
<comment type="similarity">
    <text evidence="2">Belongs to the glycosyl hydrolase 3 family.</text>
</comment>
<dbReference type="SUPFAM" id="SSF52279">
    <property type="entry name" value="Beta-D-glucan exohydrolase, C-terminal domain"/>
    <property type="match status" value="1"/>
</dbReference>
<keyword evidence="4" id="KW-0732">Signal</keyword>
<dbReference type="InterPro" id="IPR026891">
    <property type="entry name" value="Fn3-like"/>
</dbReference>
<dbReference type="RefSeq" id="WP_407328669.1">
    <property type="nucleotide sequence ID" value="NZ_CP136865.1"/>
</dbReference>
<evidence type="ECO:0000313" key="9">
    <source>
        <dbReference type="Proteomes" id="UP001626549"/>
    </source>
</evidence>
<dbReference type="SUPFAM" id="SSF51445">
    <property type="entry name" value="(Trans)glycosidases"/>
    <property type="match status" value="1"/>
</dbReference>
<evidence type="ECO:0000256" key="2">
    <source>
        <dbReference type="ARBA" id="ARBA00005336"/>
    </source>
</evidence>
<keyword evidence="5 8" id="KW-0378">Hydrolase</keyword>
<gene>
    <name evidence="8" type="primary">bglX</name>
    <name evidence="8" type="ORF">R0137_03790</name>
</gene>
<keyword evidence="9" id="KW-1185">Reference proteome</keyword>
<dbReference type="GO" id="GO:0008422">
    <property type="term" value="F:beta-glucosidase activity"/>
    <property type="evidence" value="ECO:0007669"/>
    <property type="project" value="UniProtKB-EC"/>
</dbReference>
<dbReference type="PANTHER" id="PTHR30620:SF16">
    <property type="entry name" value="LYSOSOMAL BETA GLUCOSIDASE"/>
    <property type="match status" value="1"/>
</dbReference>
<keyword evidence="6 8" id="KW-0326">Glycosidase</keyword>
<dbReference type="EMBL" id="CP136865">
    <property type="protein sequence ID" value="WOJ97701.1"/>
    <property type="molecule type" value="Genomic_DNA"/>
</dbReference>
<dbReference type="InterPro" id="IPR036962">
    <property type="entry name" value="Glyco_hydro_3_N_sf"/>
</dbReference>
<dbReference type="Pfam" id="PF14310">
    <property type="entry name" value="Fn3-like"/>
    <property type="match status" value="1"/>
</dbReference>
<organism evidence="8 9">
    <name type="scientific">Congregibacter brevis</name>
    <dbReference type="NCBI Taxonomy" id="3081201"/>
    <lineage>
        <taxon>Bacteria</taxon>
        <taxon>Pseudomonadati</taxon>
        <taxon>Pseudomonadota</taxon>
        <taxon>Gammaproteobacteria</taxon>
        <taxon>Cellvibrionales</taxon>
        <taxon>Halieaceae</taxon>
        <taxon>Congregibacter</taxon>
    </lineage>
</organism>
<dbReference type="Pfam" id="PF00933">
    <property type="entry name" value="Glyco_hydro_3"/>
    <property type="match status" value="1"/>
</dbReference>
<reference evidence="8 9" key="1">
    <citation type="submission" date="2023-10" db="EMBL/GenBank/DDBJ databases">
        <title>Two novel species belonging to the OM43/NOR5 clade.</title>
        <authorList>
            <person name="Park M."/>
        </authorList>
    </citation>
    <scope>NUCLEOTIDE SEQUENCE [LARGE SCALE GENOMIC DNA]</scope>
    <source>
        <strain evidence="8 9">IMCC45268</strain>
    </source>
</reference>
<dbReference type="InterPro" id="IPR002772">
    <property type="entry name" value="Glyco_hydro_3_C"/>
</dbReference>
<dbReference type="InterPro" id="IPR051915">
    <property type="entry name" value="Cellulose_Degrad_GH3"/>
</dbReference>